<protein>
    <submittedName>
        <fullName evidence="1">Uncharacterized protein</fullName>
    </submittedName>
</protein>
<accession>A0A0K2UYC6</accession>
<reference evidence="1" key="1">
    <citation type="submission" date="2014-05" db="EMBL/GenBank/DDBJ databases">
        <authorList>
            <person name="Chronopoulou M."/>
        </authorList>
    </citation>
    <scope>NUCLEOTIDE SEQUENCE</scope>
    <source>
        <tissue evidence="1">Whole organism</tissue>
    </source>
</reference>
<sequence>MPDKCVHGMYQCGTTILYMSYIPKASPSNYIIIFLSCVHGKYPVMQYTTK</sequence>
<proteinExistence type="predicted"/>
<name>A0A0K2UYC6_LEPSM</name>
<evidence type="ECO:0000313" key="1">
    <source>
        <dbReference type="EMBL" id="CDW43278.1"/>
    </source>
</evidence>
<dbReference type="AlphaFoldDB" id="A0A0K2UYC6"/>
<dbReference type="EMBL" id="HACA01025917">
    <property type="protein sequence ID" value="CDW43278.1"/>
    <property type="molecule type" value="Transcribed_RNA"/>
</dbReference>
<organism evidence="1">
    <name type="scientific">Lepeophtheirus salmonis</name>
    <name type="common">Salmon louse</name>
    <name type="synonym">Caligus salmonis</name>
    <dbReference type="NCBI Taxonomy" id="72036"/>
    <lineage>
        <taxon>Eukaryota</taxon>
        <taxon>Metazoa</taxon>
        <taxon>Ecdysozoa</taxon>
        <taxon>Arthropoda</taxon>
        <taxon>Crustacea</taxon>
        <taxon>Multicrustacea</taxon>
        <taxon>Hexanauplia</taxon>
        <taxon>Copepoda</taxon>
        <taxon>Siphonostomatoida</taxon>
        <taxon>Caligidae</taxon>
        <taxon>Lepeophtheirus</taxon>
    </lineage>
</organism>